<organism evidence="3">
    <name type="scientific">marine sediment metagenome</name>
    <dbReference type="NCBI Taxonomy" id="412755"/>
    <lineage>
        <taxon>unclassified sequences</taxon>
        <taxon>metagenomes</taxon>
        <taxon>ecological metagenomes</taxon>
    </lineage>
</organism>
<dbReference type="GO" id="GO:0015035">
    <property type="term" value="F:protein-disulfide reductase activity"/>
    <property type="evidence" value="ECO:0007669"/>
    <property type="project" value="TreeGrafter"/>
</dbReference>
<dbReference type="SUPFAM" id="SSF52833">
    <property type="entry name" value="Thioredoxin-like"/>
    <property type="match status" value="1"/>
</dbReference>
<dbReference type="CDD" id="cd02947">
    <property type="entry name" value="TRX_family"/>
    <property type="match status" value="1"/>
</dbReference>
<dbReference type="Pfam" id="PF00085">
    <property type="entry name" value="Thioredoxin"/>
    <property type="match status" value="1"/>
</dbReference>
<protein>
    <recommendedName>
        <fullName evidence="2">Thioredoxin domain-containing protein</fullName>
    </recommendedName>
</protein>
<feature type="compositionally biased region" description="Polar residues" evidence="1">
    <location>
        <begin position="124"/>
        <end position="135"/>
    </location>
</feature>
<dbReference type="Gene3D" id="3.40.30.10">
    <property type="entry name" value="Glutaredoxin"/>
    <property type="match status" value="1"/>
</dbReference>
<accession>A0A0F9E253</accession>
<dbReference type="InterPro" id="IPR036249">
    <property type="entry name" value="Thioredoxin-like_sf"/>
</dbReference>
<gene>
    <name evidence="3" type="ORF">LCGC14_2478230</name>
</gene>
<dbReference type="InterPro" id="IPR013766">
    <property type="entry name" value="Thioredoxin_domain"/>
</dbReference>
<dbReference type="EMBL" id="LAZR01038973">
    <property type="protein sequence ID" value="KKL18168.1"/>
    <property type="molecule type" value="Genomic_DNA"/>
</dbReference>
<feature type="domain" description="Thioredoxin" evidence="2">
    <location>
        <begin position="18"/>
        <end position="95"/>
    </location>
</feature>
<feature type="non-terminal residue" evidence="3">
    <location>
        <position position="179"/>
    </location>
</feature>
<comment type="caution">
    <text evidence="3">The sequence shown here is derived from an EMBL/GenBank/DDBJ whole genome shotgun (WGS) entry which is preliminary data.</text>
</comment>
<sequence>MISLHAALTALALSGVGQTVFYDFYSDTCAPCRAMGPTIRALIDRGYPVQRVNIDRNPTLAAQYRVQNVPCYVMVVGGREVDRVLGGTTLSRLQRMCELGSAGPPRNPSVLQSLGRSKLRGSTVRGSTLAGSNAGSASLPAVASVSPLSTSATVPARRDFSTQQAAQPTPRPVSPQPRA</sequence>
<dbReference type="PANTHER" id="PTHR45663:SF11">
    <property type="entry name" value="GEO12009P1"/>
    <property type="match status" value="1"/>
</dbReference>
<feature type="region of interest" description="Disordered" evidence="1">
    <location>
        <begin position="122"/>
        <end position="179"/>
    </location>
</feature>
<name>A0A0F9E253_9ZZZZ</name>
<proteinExistence type="predicted"/>
<reference evidence="3" key="1">
    <citation type="journal article" date="2015" name="Nature">
        <title>Complex archaea that bridge the gap between prokaryotes and eukaryotes.</title>
        <authorList>
            <person name="Spang A."/>
            <person name="Saw J.H."/>
            <person name="Jorgensen S.L."/>
            <person name="Zaremba-Niedzwiedzka K."/>
            <person name="Martijn J."/>
            <person name="Lind A.E."/>
            <person name="van Eijk R."/>
            <person name="Schleper C."/>
            <person name="Guy L."/>
            <person name="Ettema T.J."/>
        </authorList>
    </citation>
    <scope>NUCLEOTIDE SEQUENCE</scope>
</reference>
<dbReference type="AlphaFoldDB" id="A0A0F9E253"/>
<evidence type="ECO:0000259" key="2">
    <source>
        <dbReference type="Pfam" id="PF00085"/>
    </source>
</evidence>
<evidence type="ECO:0000313" key="3">
    <source>
        <dbReference type="EMBL" id="KKL18168.1"/>
    </source>
</evidence>
<dbReference type="PANTHER" id="PTHR45663">
    <property type="entry name" value="GEO12009P1"/>
    <property type="match status" value="1"/>
</dbReference>
<evidence type="ECO:0000256" key="1">
    <source>
        <dbReference type="SAM" id="MobiDB-lite"/>
    </source>
</evidence>
<dbReference type="GO" id="GO:0005737">
    <property type="term" value="C:cytoplasm"/>
    <property type="evidence" value="ECO:0007669"/>
    <property type="project" value="TreeGrafter"/>
</dbReference>
<feature type="compositionally biased region" description="Pro residues" evidence="1">
    <location>
        <begin position="169"/>
        <end position="179"/>
    </location>
</feature>
<feature type="compositionally biased region" description="Low complexity" evidence="1">
    <location>
        <begin position="136"/>
        <end position="149"/>
    </location>
</feature>